<sequence length="409" mass="45903">MAPQSQNRKNDSDHNNHVLFYTVNIEAYNGNETTPYYTNNNAELYSNVEQANASARQCSLFGSSETYYIPTTAQIEKGEASATKWGEIGSHRLPQSKVRCNKVESTFDQHGCLRYTTWLYGCDRLSRKTSANSFADRRVTAYVKKIQLMDAVKPITPQIRKNKAKFLPEGLPTPEIHITPTNPSRLKTTPIPTSIVSAGQTSPADLEASLPSEKQEYPKTDNPSSDLESPYFLLIISLALVILTQFSIHKEHLPIKVVGSLHDSTSHKHSRSLNVSSHRRAAIHRTPPPNLPVETETNIHHMPPQNGSPSDAIPYRSQAKDGHDADLRSREAIISSFVGLLDKHEALLNANFNARSSQLDAQRDALQRNQKMLEAENEELKRKAQEGMVWKEKYENMVKIMVDGLGPRH</sequence>
<evidence type="ECO:0000313" key="4">
    <source>
        <dbReference type="Proteomes" id="UP000275078"/>
    </source>
</evidence>
<feature type="coiled-coil region" evidence="1">
    <location>
        <begin position="349"/>
        <end position="386"/>
    </location>
</feature>
<reference evidence="3 4" key="1">
    <citation type="journal article" date="2018" name="Nat. Ecol. Evol.">
        <title>Pezizomycetes genomes reveal the molecular basis of ectomycorrhizal truffle lifestyle.</title>
        <authorList>
            <person name="Murat C."/>
            <person name="Payen T."/>
            <person name="Noel B."/>
            <person name="Kuo A."/>
            <person name="Morin E."/>
            <person name="Chen J."/>
            <person name="Kohler A."/>
            <person name="Krizsan K."/>
            <person name="Balestrini R."/>
            <person name="Da Silva C."/>
            <person name="Montanini B."/>
            <person name="Hainaut M."/>
            <person name="Levati E."/>
            <person name="Barry K.W."/>
            <person name="Belfiori B."/>
            <person name="Cichocki N."/>
            <person name="Clum A."/>
            <person name="Dockter R.B."/>
            <person name="Fauchery L."/>
            <person name="Guy J."/>
            <person name="Iotti M."/>
            <person name="Le Tacon F."/>
            <person name="Lindquist E.A."/>
            <person name="Lipzen A."/>
            <person name="Malagnac F."/>
            <person name="Mello A."/>
            <person name="Molinier V."/>
            <person name="Miyauchi S."/>
            <person name="Poulain J."/>
            <person name="Riccioni C."/>
            <person name="Rubini A."/>
            <person name="Sitrit Y."/>
            <person name="Splivallo R."/>
            <person name="Traeger S."/>
            <person name="Wang M."/>
            <person name="Zifcakova L."/>
            <person name="Wipf D."/>
            <person name="Zambonelli A."/>
            <person name="Paolocci F."/>
            <person name="Nowrousian M."/>
            <person name="Ottonello S."/>
            <person name="Baldrian P."/>
            <person name="Spatafora J.W."/>
            <person name="Henrissat B."/>
            <person name="Nagy L.G."/>
            <person name="Aury J.M."/>
            <person name="Wincker P."/>
            <person name="Grigoriev I.V."/>
            <person name="Bonfante P."/>
            <person name="Martin F.M."/>
        </authorList>
    </citation>
    <scope>NUCLEOTIDE SEQUENCE [LARGE SCALE GENOMIC DNA]</scope>
    <source>
        <strain evidence="3 4">RN42</strain>
    </source>
</reference>
<gene>
    <name evidence="3" type="ORF">BJ508DRAFT_417807</name>
</gene>
<organism evidence="3 4">
    <name type="scientific">Ascobolus immersus RN42</name>
    <dbReference type="NCBI Taxonomy" id="1160509"/>
    <lineage>
        <taxon>Eukaryota</taxon>
        <taxon>Fungi</taxon>
        <taxon>Dikarya</taxon>
        <taxon>Ascomycota</taxon>
        <taxon>Pezizomycotina</taxon>
        <taxon>Pezizomycetes</taxon>
        <taxon>Pezizales</taxon>
        <taxon>Ascobolaceae</taxon>
        <taxon>Ascobolus</taxon>
    </lineage>
</organism>
<dbReference type="EMBL" id="ML119753">
    <property type="protein sequence ID" value="RPA75991.1"/>
    <property type="molecule type" value="Genomic_DNA"/>
</dbReference>
<name>A0A3N4HVJ3_ASCIM</name>
<dbReference type="AlphaFoldDB" id="A0A3N4HVJ3"/>
<feature type="compositionally biased region" description="Polar residues" evidence="2">
    <location>
        <begin position="179"/>
        <end position="203"/>
    </location>
</feature>
<evidence type="ECO:0000256" key="1">
    <source>
        <dbReference type="SAM" id="Coils"/>
    </source>
</evidence>
<accession>A0A3N4HVJ3</accession>
<feature type="region of interest" description="Disordered" evidence="2">
    <location>
        <begin position="170"/>
        <end position="225"/>
    </location>
</feature>
<dbReference type="Proteomes" id="UP000275078">
    <property type="component" value="Unassembled WGS sequence"/>
</dbReference>
<evidence type="ECO:0000313" key="3">
    <source>
        <dbReference type="EMBL" id="RPA75991.1"/>
    </source>
</evidence>
<proteinExistence type="predicted"/>
<protein>
    <submittedName>
        <fullName evidence="3">Uncharacterized protein</fullName>
    </submittedName>
</protein>
<keyword evidence="4" id="KW-1185">Reference proteome</keyword>
<evidence type="ECO:0000256" key="2">
    <source>
        <dbReference type="SAM" id="MobiDB-lite"/>
    </source>
</evidence>
<keyword evidence="1" id="KW-0175">Coiled coil</keyword>
<feature type="region of interest" description="Disordered" evidence="2">
    <location>
        <begin position="262"/>
        <end position="324"/>
    </location>
</feature>
<feature type="compositionally biased region" description="Basic residues" evidence="2">
    <location>
        <begin position="267"/>
        <end position="283"/>
    </location>
</feature>